<comment type="caution">
    <text evidence="3">The sequence shown here is derived from an EMBL/GenBank/DDBJ whole genome shotgun (WGS) entry which is preliminary data.</text>
</comment>
<dbReference type="EMBL" id="BKCJ010000629">
    <property type="protein sequence ID" value="GEU34895.1"/>
    <property type="molecule type" value="Genomic_DNA"/>
</dbReference>
<evidence type="ECO:0000313" key="3">
    <source>
        <dbReference type="EMBL" id="GEU34895.1"/>
    </source>
</evidence>
<protein>
    <submittedName>
        <fullName evidence="3">Uncharacterized protein</fullName>
    </submittedName>
</protein>
<organism evidence="3">
    <name type="scientific">Tanacetum cinerariifolium</name>
    <name type="common">Dalmatian daisy</name>
    <name type="synonym">Chrysanthemum cinerariifolium</name>
    <dbReference type="NCBI Taxonomy" id="118510"/>
    <lineage>
        <taxon>Eukaryota</taxon>
        <taxon>Viridiplantae</taxon>
        <taxon>Streptophyta</taxon>
        <taxon>Embryophyta</taxon>
        <taxon>Tracheophyta</taxon>
        <taxon>Spermatophyta</taxon>
        <taxon>Magnoliopsida</taxon>
        <taxon>eudicotyledons</taxon>
        <taxon>Gunneridae</taxon>
        <taxon>Pentapetalae</taxon>
        <taxon>asterids</taxon>
        <taxon>campanulids</taxon>
        <taxon>Asterales</taxon>
        <taxon>Asteraceae</taxon>
        <taxon>Asteroideae</taxon>
        <taxon>Anthemideae</taxon>
        <taxon>Anthemidinae</taxon>
        <taxon>Tanacetum</taxon>
    </lineage>
</organism>
<evidence type="ECO:0000256" key="2">
    <source>
        <dbReference type="SAM" id="MobiDB-lite"/>
    </source>
</evidence>
<dbReference type="GO" id="GO:0008270">
    <property type="term" value="F:zinc ion binding"/>
    <property type="evidence" value="ECO:0007669"/>
    <property type="project" value="InterPro"/>
</dbReference>
<dbReference type="SUPFAM" id="SSF57756">
    <property type="entry name" value="Retrovirus zinc finger-like domains"/>
    <property type="match status" value="1"/>
</dbReference>
<proteinExistence type="predicted"/>
<dbReference type="AlphaFoldDB" id="A0A6L2JG79"/>
<name>A0A6L2JG79_TANCI</name>
<gene>
    <name evidence="3" type="ORF">Tci_006873</name>
</gene>
<reference evidence="3" key="1">
    <citation type="journal article" date="2019" name="Sci. Rep.">
        <title>Draft genome of Tanacetum cinerariifolium, the natural source of mosquito coil.</title>
        <authorList>
            <person name="Yamashiro T."/>
            <person name="Shiraishi A."/>
            <person name="Satake H."/>
            <person name="Nakayama K."/>
        </authorList>
    </citation>
    <scope>NUCLEOTIDE SEQUENCE</scope>
</reference>
<feature type="coiled-coil region" evidence="1">
    <location>
        <begin position="281"/>
        <end position="322"/>
    </location>
</feature>
<dbReference type="InterPro" id="IPR036875">
    <property type="entry name" value="Znf_CCHC_sf"/>
</dbReference>
<accession>A0A6L2JG79</accession>
<keyword evidence="1" id="KW-0175">Coiled coil</keyword>
<evidence type="ECO:0000256" key="1">
    <source>
        <dbReference type="SAM" id="Coils"/>
    </source>
</evidence>
<sequence>MYTIVWRNRSDLDTISLDDVYNYLKVYEPEVQKKSESNSQNMAFISLAKNSSGNGELNTASTPTASTQVSPDSANIKYEDINQIDKDDIEEIDIKWNMALPSMRADRFWKKTGKKISIQGTDVVGFDKSKVECFNCHKMGHFSREYRAPRSQDRGRRENYKQGSKEEEQAPKALMVIDEVGWDWSYMANKEENHALVADEEAPTEFSLMAKSSSNSEVFDNFLYFKSCKKNTDSLNSKITELSEKLSDTKTNLYHYKLGLSHVVARLVEFKNQEIKFCEKIRGLEFKVESKTNRIECLTNELEKLKKEKEGLDSKLTRFQSASKDLDTLLGSQRSDKNKEGLRYSVVPPPAQVYSPLKKDMSWTGLPEFVDDIITDYSRPSPSIEKNFPLETQKVSTANLGNKGKAINASACWIWKPKQNFNGNSQDNIDDKGYWDNGCSRYMTGNISYLSNYEPYVGGFVSFRQGSACHERLCLKVITSFILLLLAFCDYHNMIAILDMYEHNINFHPIVDFVEASYIRQYTRRARIAQSLALLTAADVPASPFGDDSQGQAFPTISGLEAKQDRANIFKTSTLPHDSTPMVTSLATNEGSMQHQLNELTDLCTRLQRQQTEMASKLTTQDLEIASLKARIKMLEEKDGGVAEPSGEDATIKGKSLEIGEEAGVDKSTERGSNEIEELVNVLTSLDAASILTSGGVQVVSVPLAVEVSTVSVPTGSGLVPTASLVFTTASMVTPYSRQKGKEKMLESDTPKKKKLQEQIYVQVVREMEEQLAREDQRRDKQIARDAEITIIHAEEELQMLIDGLDRNNETVAKYLQEQLSKSTKVPVSAKKAPLKEATKRVQYVSTEEPCWVEDQAFQGEDLNQLWTLVKETLSIRQDTSDNEKELWVELKRLFEPDVEHQLWTYTQALMRDQVEWRLYDSCGVHHVLSIDQEIYMLVERE</sequence>
<dbReference type="GO" id="GO:0003676">
    <property type="term" value="F:nucleic acid binding"/>
    <property type="evidence" value="ECO:0007669"/>
    <property type="project" value="InterPro"/>
</dbReference>
<feature type="region of interest" description="Disordered" evidence="2">
    <location>
        <begin position="145"/>
        <end position="168"/>
    </location>
</feature>